<gene>
    <name evidence="1" type="ORF">Tci_027402</name>
</gene>
<proteinExistence type="predicted"/>
<dbReference type="EMBL" id="BKCJ010003494">
    <property type="protein sequence ID" value="GEU55424.1"/>
    <property type="molecule type" value="Genomic_DNA"/>
</dbReference>
<sequence>MRGGLGGGCGEGGEGEEVVPKVDDVSLVDGVFDGAFGGDGEEDFVVGEGVAVSSSLLDMFTKSCLGGMIVSLIFLEGLEEEAWVESMKVEEK</sequence>
<evidence type="ECO:0000313" key="1">
    <source>
        <dbReference type="EMBL" id="GEU55424.1"/>
    </source>
</evidence>
<comment type="caution">
    <text evidence="1">The sequence shown here is derived from an EMBL/GenBank/DDBJ whole genome shotgun (WGS) entry which is preliminary data.</text>
</comment>
<dbReference type="AlphaFoldDB" id="A0A6L2L5I6"/>
<accession>A0A6L2L5I6</accession>
<reference evidence="1" key="1">
    <citation type="journal article" date="2019" name="Sci. Rep.">
        <title>Draft genome of Tanacetum cinerariifolium, the natural source of mosquito coil.</title>
        <authorList>
            <person name="Yamashiro T."/>
            <person name="Shiraishi A."/>
            <person name="Satake H."/>
            <person name="Nakayama K."/>
        </authorList>
    </citation>
    <scope>NUCLEOTIDE SEQUENCE</scope>
</reference>
<name>A0A6L2L5I6_TANCI</name>
<protein>
    <submittedName>
        <fullName evidence="1">Uncharacterized protein</fullName>
    </submittedName>
</protein>
<organism evidence="1">
    <name type="scientific">Tanacetum cinerariifolium</name>
    <name type="common">Dalmatian daisy</name>
    <name type="synonym">Chrysanthemum cinerariifolium</name>
    <dbReference type="NCBI Taxonomy" id="118510"/>
    <lineage>
        <taxon>Eukaryota</taxon>
        <taxon>Viridiplantae</taxon>
        <taxon>Streptophyta</taxon>
        <taxon>Embryophyta</taxon>
        <taxon>Tracheophyta</taxon>
        <taxon>Spermatophyta</taxon>
        <taxon>Magnoliopsida</taxon>
        <taxon>eudicotyledons</taxon>
        <taxon>Gunneridae</taxon>
        <taxon>Pentapetalae</taxon>
        <taxon>asterids</taxon>
        <taxon>campanulids</taxon>
        <taxon>Asterales</taxon>
        <taxon>Asteraceae</taxon>
        <taxon>Asteroideae</taxon>
        <taxon>Anthemideae</taxon>
        <taxon>Anthemidinae</taxon>
        <taxon>Tanacetum</taxon>
    </lineage>
</organism>